<comment type="subcellular location">
    <subcellularLocation>
        <location evidence="1">Cytoplasm</location>
    </subcellularLocation>
</comment>
<evidence type="ECO:0000256" key="8">
    <source>
        <dbReference type="PROSITE-ProRule" id="PRU00169"/>
    </source>
</evidence>
<dbReference type="RefSeq" id="WP_185118060.1">
    <property type="nucleotide sequence ID" value="NZ_JACJVQ010000002.1"/>
</dbReference>
<dbReference type="Proteomes" id="UP000535838">
    <property type="component" value="Unassembled WGS sequence"/>
</dbReference>
<gene>
    <name evidence="11" type="ORF">H7B67_01660</name>
</gene>
<evidence type="ECO:0000313" key="12">
    <source>
        <dbReference type="Proteomes" id="UP000535838"/>
    </source>
</evidence>
<dbReference type="PANTHER" id="PTHR42713">
    <property type="entry name" value="HISTIDINE KINASE-RELATED"/>
    <property type="match status" value="1"/>
</dbReference>
<dbReference type="PRINTS" id="PR00032">
    <property type="entry name" value="HTHARAC"/>
</dbReference>
<evidence type="ECO:0000256" key="4">
    <source>
        <dbReference type="ARBA" id="ARBA00023012"/>
    </source>
</evidence>
<evidence type="ECO:0000256" key="2">
    <source>
        <dbReference type="ARBA" id="ARBA00022490"/>
    </source>
</evidence>
<keyword evidence="12" id="KW-1185">Reference proteome</keyword>
<dbReference type="SUPFAM" id="SSF46689">
    <property type="entry name" value="Homeodomain-like"/>
    <property type="match status" value="2"/>
</dbReference>
<dbReference type="PROSITE" id="PS00041">
    <property type="entry name" value="HTH_ARAC_FAMILY_1"/>
    <property type="match status" value="1"/>
</dbReference>
<dbReference type="InterPro" id="IPR009057">
    <property type="entry name" value="Homeodomain-like_sf"/>
</dbReference>
<sequence>MLKALLFDDEYIVLEALSGLVDWRGMGIELAGTAGDGLSALALFKEIRPDIVLTDIRMPGKDGLQLIEEILEEAPDTCCIVFSGFNEFEYVKRAIRLGVVDYVEKPITETSIERALRQGLRQIGKREELRSLERRWEDSRKELLEKSVWELLQGGKQAVPKWMASFGAEARNVTGVTAMASNDSFELPHNPAYRAVYLRSERETLAVVFHFVDLPFAYWDDFANELDSAGIALGIGDTYSEIGDVVLSGNEARRALKSALFLGTKGAVYSCELDVRKLRQGELTEREEAIVLSMQAGNKALLMEQVELFLEQIRSERVDAEFAEREMLKLIYLTTEAAAENRADSAANPAALSSALPHVEIRAASEQGMLSVWFRRQMESIADAGMKAREQDKHAAVKKARDYIERNVSREVCLQEVAEHVGLNAAYLSVLFKEEIGETFIKYLTRCRMELAKTLLRKGLKVQEVSERIGYLTHRHFIEVFKKHTGVTPGQFKEG</sequence>
<name>A0A841SJY2_9BACL</name>
<evidence type="ECO:0000259" key="10">
    <source>
        <dbReference type="PROSITE" id="PS50110"/>
    </source>
</evidence>
<dbReference type="GO" id="GO:0003700">
    <property type="term" value="F:DNA-binding transcription factor activity"/>
    <property type="evidence" value="ECO:0007669"/>
    <property type="project" value="InterPro"/>
</dbReference>
<evidence type="ECO:0000313" key="11">
    <source>
        <dbReference type="EMBL" id="MBB6632833.1"/>
    </source>
</evidence>
<dbReference type="InterPro" id="IPR018062">
    <property type="entry name" value="HTH_AraC-typ_CS"/>
</dbReference>
<evidence type="ECO:0000259" key="9">
    <source>
        <dbReference type="PROSITE" id="PS01124"/>
    </source>
</evidence>
<dbReference type="InterPro" id="IPR051552">
    <property type="entry name" value="HptR"/>
</dbReference>
<keyword evidence="5" id="KW-0805">Transcription regulation</keyword>
<accession>A0A841SJY2</accession>
<keyword evidence="4" id="KW-0902">Two-component regulatory system</keyword>
<dbReference type="SMART" id="SM00342">
    <property type="entry name" value="HTH_ARAC"/>
    <property type="match status" value="1"/>
</dbReference>
<evidence type="ECO:0000256" key="7">
    <source>
        <dbReference type="ARBA" id="ARBA00023163"/>
    </source>
</evidence>
<dbReference type="GO" id="GO:0000160">
    <property type="term" value="P:phosphorelay signal transduction system"/>
    <property type="evidence" value="ECO:0007669"/>
    <property type="project" value="UniProtKB-KW"/>
</dbReference>
<dbReference type="Gene3D" id="1.10.10.60">
    <property type="entry name" value="Homeodomain-like"/>
    <property type="match status" value="2"/>
</dbReference>
<comment type="caution">
    <text evidence="11">The sequence shown here is derived from an EMBL/GenBank/DDBJ whole genome shotgun (WGS) entry which is preliminary data.</text>
</comment>
<organism evidence="11 12">
    <name type="scientific">Cohnella thailandensis</name>
    <dbReference type="NCBI Taxonomy" id="557557"/>
    <lineage>
        <taxon>Bacteria</taxon>
        <taxon>Bacillati</taxon>
        <taxon>Bacillota</taxon>
        <taxon>Bacilli</taxon>
        <taxon>Bacillales</taxon>
        <taxon>Paenibacillaceae</taxon>
        <taxon>Cohnella</taxon>
    </lineage>
</organism>
<dbReference type="SUPFAM" id="SSF52172">
    <property type="entry name" value="CheY-like"/>
    <property type="match status" value="1"/>
</dbReference>
<keyword evidence="6" id="KW-0238">DNA-binding</keyword>
<dbReference type="PROSITE" id="PS01124">
    <property type="entry name" value="HTH_ARAC_FAMILY_2"/>
    <property type="match status" value="1"/>
</dbReference>
<evidence type="ECO:0000256" key="5">
    <source>
        <dbReference type="ARBA" id="ARBA00023015"/>
    </source>
</evidence>
<proteinExistence type="predicted"/>
<feature type="domain" description="Response regulatory" evidence="10">
    <location>
        <begin position="3"/>
        <end position="120"/>
    </location>
</feature>
<reference evidence="11 12" key="1">
    <citation type="submission" date="2020-08" db="EMBL/GenBank/DDBJ databases">
        <title>Cohnella phylogeny.</title>
        <authorList>
            <person name="Dunlap C."/>
        </authorList>
    </citation>
    <scope>NUCLEOTIDE SEQUENCE [LARGE SCALE GENOMIC DNA]</scope>
    <source>
        <strain evidence="11 12">DSM 25241</strain>
    </source>
</reference>
<feature type="modified residue" description="4-aspartylphosphate" evidence="8">
    <location>
        <position position="55"/>
    </location>
</feature>
<keyword evidence="7" id="KW-0804">Transcription</keyword>
<evidence type="ECO:0000256" key="3">
    <source>
        <dbReference type="ARBA" id="ARBA00022553"/>
    </source>
</evidence>
<dbReference type="InterPro" id="IPR011006">
    <property type="entry name" value="CheY-like_superfamily"/>
</dbReference>
<dbReference type="SMART" id="SM00448">
    <property type="entry name" value="REC"/>
    <property type="match status" value="1"/>
</dbReference>
<evidence type="ECO:0000256" key="1">
    <source>
        <dbReference type="ARBA" id="ARBA00004496"/>
    </source>
</evidence>
<protein>
    <submittedName>
        <fullName evidence="11">Response regulator</fullName>
    </submittedName>
</protein>
<dbReference type="CDD" id="cd17536">
    <property type="entry name" value="REC_YesN-like"/>
    <property type="match status" value="1"/>
</dbReference>
<feature type="domain" description="HTH araC/xylS-type" evidence="9">
    <location>
        <begin position="398"/>
        <end position="495"/>
    </location>
</feature>
<dbReference type="PANTHER" id="PTHR42713:SF3">
    <property type="entry name" value="TRANSCRIPTIONAL REGULATORY PROTEIN HPTR"/>
    <property type="match status" value="1"/>
</dbReference>
<dbReference type="AlphaFoldDB" id="A0A841SJY2"/>
<evidence type="ECO:0000256" key="6">
    <source>
        <dbReference type="ARBA" id="ARBA00023125"/>
    </source>
</evidence>
<dbReference type="Pfam" id="PF12833">
    <property type="entry name" value="HTH_18"/>
    <property type="match status" value="1"/>
</dbReference>
<dbReference type="PROSITE" id="PS50110">
    <property type="entry name" value="RESPONSE_REGULATORY"/>
    <property type="match status" value="1"/>
</dbReference>
<dbReference type="InterPro" id="IPR001789">
    <property type="entry name" value="Sig_transdc_resp-reg_receiver"/>
</dbReference>
<dbReference type="Pfam" id="PF00072">
    <property type="entry name" value="Response_reg"/>
    <property type="match status" value="1"/>
</dbReference>
<dbReference type="GO" id="GO:0005737">
    <property type="term" value="C:cytoplasm"/>
    <property type="evidence" value="ECO:0007669"/>
    <property type="project" value="UniProtKB-SubCell"/>
</dbReference>
<dbReference type="Gene3D" id="3.40.50.2300">
    <property type="match status" value="1"/>
</dbReference>
<dbReference type="EMBL" id="JACJVQ010000002">
    <property type="protein sequence ID" value="MBB6632833.1"/>
    <property type="molecule type" value="Genomic_DNA"/>
</dbReference>
<dbReference type="GO" id="GO:0043565">
    <property type="term" value="F:sequence-specific DNA binding"/>
    <property type="evidence" value="ECO:0007669"/>
    <property type="project" value="InterPro"/>
</dbReference>
<dbReference type="InterPro" id="IPR018060">
    <property type="entry name" value="HTH_AraC"/>
</dbReference>
<keyword evidence="2" id="KW-0963">Cytoplasm</keyword>
<keyword evidence="3 8" id="KW-0597">Phosphoprotein</keyword>
<dbReference type="InterPro" id="IPR020449">
    <property type="entry name" value="Tscrpt_reg_AraC-type_HTH"/>
</dbReference>